<gene>
    <name evidence="7" type="ORF">VMCG_00867</name>
</gene>
<evidence type="ECO:0000256" key="5">
    <source>
        <dbReference type="ARBA" id="ARBA00023033"/>
    </source>
</evidence>
<dbReference type="InterPro" id="IPR036188">
    <property type="entry name" value="FAD/NAD-bd_sf"/>
</dbReference>
<dbReference type="GO" id="GO:0071949">
    <property type="term" value="F:FAD binding"/>
    <property type="evidence" value="ECO:0007669"/>
    <property type="project" value="InterPro"/>
</dbReference>
<evidence type="ECO:0000256" key="2">
    <source>
        <dbReference type="ARBA" id="ARBA00022630"/>
    </source>
</evidence>
<keyword evidence="3" id="KW-0274">FAD</keyword>
<dbReference type="AlphaFoldDB" id="A0A423X5S6"/>
<accession>A0A423X5S6</accession>
<keyword evidence="4" id="KW-0560">Oxidoreductase</keyword>
<dbReference type="STRING" id="356882.A0A423X5S6"/>
<evidence type="ECO:0000313" key="8">
    <source>
        <dbReference type="Proteomes" id="UP000283895"/>
    </source>
</evidence>
<evidence type="ECO:0000256" key="3">
    <source>
        <dbReference type="ARBA" id="ARBA00022827"/>
    </source>
</evidence>
<comment type="caution">
    <text evidence="7">The sequence shown here is derived from an EMBL/GenBank/DDBJ whole genome shotgun (WGS) entry which is preliminary data.</text>
</comment>
<dbReference type="EMBL" id="LKEA01000002">
    <property type="protein sequence ID" value="ROW11299.1"/>
    <property type="molecule type" value="Genomic_DNA"/>
</dbReference>
<dbReference type="OrthoDB" id="16820at2759"/>
<keyword evidence="5" id="KW-0503">Monooxygenase</keyword>
<evidence type="ECO:0000259" key="6">
    <source>
        <dbReference type="Pfam" id="PF01494"/>
    </source>
</evidence>
<comment type="similarity">
    <text evidence="1">Belongs to the paxM FAD-dependent monooxygenase family.</text>
</comment>
<dbReference type="InterPro" id="IPR002938">
    <property type="entry name" value="FAD-bd"/>
</dbReference>
<proteinExistence type="inferred from homology"/>
<keyword evidence="2" id="KW-0285">Flavoprotein</keyword>
<dbReference type="PANTHER" id="PTHR13789:SF147">
    <property type="entry name" value="PUTATIVE (AFU_ORTHOLOGUE AFUA_2G01950)-RELATED"/>
    <property type="match status" value="1"/>
</dbReference>
<name>A0A423X5S6_9PEZI</name>
<sequence length="834" mass="94423">MDQVHPRWREFWLAMLEALGCVINEYGDASEKTAVREVLPRWRDIFRQSFSRQLQDPNFNIWHLITPTINIRDLLRAYFEYIETHKTVSTPVAVELPPSEVSTRLRNNCLRPRRPLQGGEQPVGTATSSRRDPNFFHICPYCGTQDENKREDAICDHIVRIHKVDKNANPRRDRRRNIKQLKRMSRPVLAANITDERKLLNLYRRLIRNARASVVELQGRQPAPNNDVDLDEEGNDLWGFTKPVKSNGKKQGVENHDELKDKDDLADILMMERGVFDAVDWKEEVRREAQLAWDEAKKQRRDGSTRKSLFNLPTQLYTHACPASLSLDPIQEIMTNQTFQHVGIIGAGIGGLACAIAIRHHSQGALQVTILESAAELGEIGAGIQMTPNVARLLQRWGVADVIGSNLVTYDRMNLRTKDGRVVGRTDAPGNGGPERWAGAPWWLVHRMHLHDGLVQVARQRGVELVTGARVAGIKYQVEEGERVHVRDVKGRDWDFDLVIGADGLNSITRKTILPDVTPTPPTNLAAYRATVPMEKVKGDPITRELVEKPTINVWMGAKEGEEHGYVITYPISGGNVYNMVLSHHKPNPVFGVEDVSLAEVRETYKHYDPRLRRVLEMITERVRRWPLLVTRCPTWSSPQKNVVLMGDAAHSMVNHLAQGAATAMEDGAFLGVILREVAKGRITLREAIAKYEDERVPLADLKQQKSFVMGVVYHLEDESPEQLARDEHMKGELRGEQLIRTPNLNADPHLWRTVFAYDPEEHAEKSVQELLQKQILRNPTTHVTRDIADTYMNYWLPNGNLKKGPSHLEIDAGNEVGFVTGEIAAGVGHVTRS</sequence>
<dbReference type="Pfam" id="PF01494">
    <property type="entry name" value="FAD_binding_3"/>
    <property type="match status" value="1"/>
</dbReference>
<dbReference type="PRINTS" id="PR00420">
    <property type="entry name" value="RNGMNOXGNASE"/>
</dbReference>
<evidence type="ECO:0000313" key="7">
    <source>
        <dbReference type="EMBL" id="ROW11299.1"/>
    </source>
</evidence>
<dbReference type="InterPro" id="IPR050493">
    <property type="entry name" value="FAD-dep_Monooxygenase_BioMet"/>
</dbReference>
<evidence type="ECO:0000256" key="4">
    <source>
        <dbReference type="ARBA" id="ARBA00023002"/>
    </source>
</evidence>
<dbReference type="SUPFAM" id="SSF51905">
    <property type="entry name" value="FAD/NAD(P)-binding domain"/>
    <property type="match status" value="1"/>
</dbReference>
<dbReference type="Gene3D" id="3.50.50.60">
    <property type="entry name" value="FAD/NAD(P)-binding domain"/>
    <property type="match status" value="1"/>
</dbReference>
<dbReference type="SUPFAM" id="SSF54373">
    <property type="entry name" value="FAD-linked reductases, C-terminal domain"/>
    <property type="match status" value="1"/>
</dbReference>
<dbReference type="PANTHER" id="PTHR13789">
    <property type="entry name" value="MONOOXYGENASE"/>
    <property type="match status" value="1"/>
</dbReference>
<feature type="domain" description="FAD-binding" evidence="6">
    <location>
        <begin position="342"/>
        <end position="701"/>
    </location>
</feature>
<keyword evidence="8" id="KW-1185">Reference proteome</keyword>
<evidence type="ECO:0000256" key="1">
    <source>
        <dbReference type="ARBA" id="ARBA00007992"/>
    </source>
</evidence>
<organism evidence="7 8">
    <name type="scientific">Cytospora schulzeri</name>
    <dbReference type="NCBI Taxonomy" id="448051"/>
    <lineage>
        <taxon>Eukaryota</taxon>
        <taxon>Fungi</taxon>
        <taxon>Dikarya</taxon>
        <taxon>Ascomycota</taxon>
        <taxon>Pezizomycotina</taxon>
        <taxon>Sordariomycetes</taxon>
        <taxon>Sordariomycetidae</taxon>
        <taxon>Diaporthales</taxon>
        <taxon>Cytosporaceae</taxon>
        <taxon>Cytospora</taxon>
    </lineage>
</organism>
<dbReference type="GO" id="GO:0004497">
    <property type="term" value="F:monooxygenase activity"/>
    <property type="evidence" value="ECO:0007669"/>
    <property type="project" value="UniProtKB-KW"/>
</dbReference>
<protein>
    <recommendedName>
        <fullName evidence="6">FAD-binding domain-containing protein</fullName>
    </recommendedName>
</protein>
<dbReference type="Proteomes" id="UP000283895">
    <property type="component" value="Unassembled WGS sequence"/>
</dbReference>
<reference evidence="7 8" key="1">
    <citation type="submission" date="2015-09" db="EMBL/GenBank/DDBJ databases">
        <title>Host preference determinants of Valsa canker pathogens revealed by comparative genomics.</title>
        <authorList>
            <person name="Yin Z."/>
            <person name="Huang L."/>
        </authorList>
    </citation>
    <scope>NUCLEOTIDE SEQUENCE [LARGE SCALE GENOMIC DNA]</scope>
    <source>
        <strain evidence="7 8">03-1</strain>
    </source>
</reference>